<evidence type="ECO:0000256" key="1">
    <source>
        <dbReference type="SAM" id="MobiDB-lite"/>
    </source>
</evidence>
<proteinExistence type="predicted"/>
<feature type="compositionally biased region" description="Polar residues" evidence="1">
    <location>
        <begin position="82"/>
        <end position="94"/>
    </location>
</feature>
<evidence type="ECO:0000313" key="2">
    <source>
        <dbReference type="EMBL" id="PVU92615.1"/>
    </source>
</evidence>
<organism evidence="2 3">
    <name type="scientific">Furculomyces boomerangus</name>
    <dbReference type="NCBI Taxonomy" id="61424"/>
    <lineage>
        <taxon>Eukaryota</taxon>
        <taxon>Fungi</taxon>
        <taxon>Fungi incertae sedis</taxon>
        <taxon>Zoopagomycota</taxon>
        <taxon>Kickxellomycotina</taxon>
        <taxon>Harpellomycetes</taxon>
        <taxon>Harpellales</taxon>
        <taxon>Harpellaceae</taxon>
        <taxon>Furculomyces</taxon>
    </lineage>
</organism>
<feature type="region of interest" description="Disordered" evidence="1">
    <location>
        <begin position="1"/>
        <end position="42"/>
    </location>
</feature>
<gene>
    <name evidence="2" type="ORF">BB559_003660</name>
</gene>
<dbReference type="Proteomes" id="UP000245699">
    <property type="component" value="Unassembled WGS sequence"/>
</dbReference>
<feature type="region of interest" description="Disordered" evidence="1">
    <location>
        <begin position="77"/>
        <end position="102"/>
    </location>
</feature>
<keyword evidence="3" id="KW-1185">Reference proteome</keyword>
<comment type="caution">
    <text evidence="2">The sequence shown here is derived from an EMBL/GenBank/DDBJ whole genome shotgun (WGS) entry which is preliminary data.</text>
</comment>
<accession>A0A2T9YJV6</accession>
<sequence>MDKKSKRYSAWVTPQEKEAHLQGLNAENSKPESNLKSPDHLKQSSIAANLKKKLMRRSMIPNQYTESVSLGSKYMKPGFSKNKANNTIKPSTEPTKVEPSNK</sequence>
<reference evidence="2 3" key="1">
    <citation type="journal article" date="2018" name="MBio">
        <title>Comparative Genomics Reveals the Core Gene Toolbox for the Fungus-Insect Symbiosis.</title>
        <authorList>
            <person name="Wang Y."/>
            <person name="Stata M."/>
            <person name="Wang W."/>
            <person name="Stajich J.E."/>
            <person name="White M.M."/>
            <person name="Moncalvo J.M."/>
        </authorList>
    </citation>
    <scope>NUCLEOTIDE SEQUENCE [LARGE SCALE GENOMIC DNA]</scope>
    <source>
        <strain evidence="2 3">AUS-77-4</strain>
    </source>
</reference>
<protein>
    <submittedName>
        <fullName evidence="2">Uncharacterized protein</fullName>
    </submittedName>
</protein>
<dbReference type="AlphaFoldDB" id="A0A2T9YJV6"/>
<dbReference type="EMBL" id="MBFT01000356">
    <property type="protein sequence ID" value="PVU92615.1"/>
    <property type="molecule type" value="Genomic_DNA"/>
</dbReference>
<name>A0A2T9YJV6_9FUNG</name>
<evidence type="ECO:0000313" key="3">
    <source>
        <dbReference type="Proteomes" id="UP000245699"/>
    </source>
</evidence>
<feature type="compositionally biased region" description="Polar residues" evidence="1">
    <location>
        <begin position="25"/>
        <end position="36"/>
    </location>
</feature>